<evidence type="ECO:0000313" key="3">
    <source>
        <dbReference type="Proteomes" id="UP000623608"/>
    </source>
</evidence>
<reference evidence="2" key="1">
    <citation type="submission" date="2021-01" db="EMBL/GenBank/DDBJ databases">
        <title>Whole genome shotgun sequence of Actinoplanes tereljensis NBRC 105297.</title>
        <authorList>
            <person name="Komaki H."/>
            <person name="Tamura T."/>
        </authorList>
    </citation>
    <scope>NUCLEOTIDE SEQUENCE</scope>
    <source>
        <strain evidence="2">NBRC 105297</strain>
    </source>
</reference>
<dbReference type="InterPro" id="IPR025711">
    <property type="entry name" value="PepSY"/>
</dbReference>
<gene>
    <name evidence="2" type="ORF">Ate02nite_10440</name>
</gene>
<organism evidence="2 3">
    <name type="scientific">Paractinoplanes tereljensis</name>
    <dbReference type="NCBI Taxonomy" id="571912"/>
    <lineage>
        <taxon>Bacteria</taxon>
        <taxon>Bacillati</taxon>
        <taxon>Actinomycetota</taxon>
        <taxon>Actinomycetes</taxon>
        <taxon>Micromonosporales</taxon>
        <taxon>Micromonosporaceae</taxon>
        <taxon>Paractinoplanes</taxon>
    </lineage>
</organism>
<dbReference type="AlphaFoldDB" id="A0A919NHS5"/>
<name>A0A919NHS5_9ACTN</name>
<evidence type="ECO:0000259" key="1">
    <source>
        <dbReference type="Pfam" id="PF03413"/>
    </source>
</evidence>
<protein>
    <recommendedName>
        <fullName evidence="1">PepSY domain-containing protein</fullName>
    </recommendedName>
</protein>
<dbReference type="SUPFAM" id="SSF75011">
    <property type="entry name" value="3-carboxy-cis,cis-mucoante lactonizing enzyme"/>
    <property type="match status" value="1"/>
</dbReference>
<dbReference type="Gene3D" id="3.10.450.40">
    <property type="match status" value="1"/>
</dbReference>
<keyword evidence="3" id="KW-1185">Reference proteome</keyword>
<comment type="caution">
    <text evidence="2">The sequence shown here is derived from an EMBL/GenBank/DDBJ whole genome shotgun (WGS) entry which is preliminary data.</text>
</comment>
<dbReference type="Pfam" id="PF03413">
    <property type="entry name" value="PepSY"/>
    <property type="match status" value="1"/>
</dbReference>
<evidence type="ECO:0000313" key="2">
    <source>
        <dbReference type="EMBL" id="GIF18314.1"/>
    </source>
</evidence>
<dbReference type="RefSeq" id="WP_203799635.1">
    <property type="nucleotide sequence ID" value="NZ_BOMY01000007.1"/>
</dbReference>
<sequence length="383" mass="40058">MRETSAWDTMPVAGQDVPGAQVGADQAVDLALREAGGGRLAGVRVAREFGRVSYLVQFVRGTWLCTATVDARTGEVTAVLDDGARLPTPLDDGRPAPGLGGRAVLRTDLRTVWDIRGAADDPAVSYVATDSGVAVVVLRPDRARALSLEAHLATGFGATRQVAPLPGGVAGATADGRVFRLDRDGRLRWETRLPAPPYTLAADQAGSRLLIATNAGAVEVDAASGEMRDAGGGPVRAAEYLPDGSRLLAGHRGDLILVGANAEPRWVWTQGECPERLWLQDGRAYLTGEGGLKEVVVGEGVVARWSEPTAETVESAAVADGRVFTCAPGSHVSRHGYATAGYDGPVAGMPEHPEVLAVVRPDGDEPWLLVGHRSGLLSAHVVN</sequence>
<feature type="domain" description="PepSY" evidence="1">
    <location>
        <begin position="23"/>
        <end position="79"/>
    </location>
</feature>
<accession>A0A919NHS5</accession>
<dbReference type="Proteomes" id="UP000623608">
    <property type="component" value="Unassembled WGS sequence"/>
</dbReference>
<proteinExistence type="predicted"/>
<dbReference type="EMBL" id="BOMY01000007">
    <property type="protein sequence ID" value="GIF18314.1"/>
    <property type="molecule type" value="Genomic_DNA"/>
</dbReference>